<accession>A0A444X8S3</accession>
<comment type="caution">
    <text evidence="2">The sequence shown here is derived from an EMBL/GenBank/DDBJ whole genome shotgun (WGS) entry which is preliminary data.</text>
</comment>
<sequence length="103" mass="11217">MKNKGFSLALVFMIIFLCSSSSYGNYCEGGDDCLIGADLESEFSMSSHAARMLYDVSQSTTGKTSNRNGPSVDCPRKQGYRTCLPSRNGRGSNQNCGDYTRVC</sequence>
<keyword evidence="1" id="KW-0732">Signal</keyword>
<gene>
    <name evidence="2" type="ORF">Ahy_B10g105728</name>
</gene>
<evidence type="ECO:0000256" key="1">
    <source>
        <dbReference type="SAM" id="SignalP"/>
    </source>
</evidence>
<evidence type="ECO:0000313" key="3">
    <source>
        <dbReference type="Proteomes" id="UP000289738"/>
    </source>
</evidence>
<evidence type="ECO:0000313" key="2">
    <source>
        <dbReference type="EMBL" id="RYQ86062.1"/>
    </source>
</evidence>
<protein>
    <submittedName>
        <fullName evidence="2">Uncharacterized protein</fullName>
    </submittedName>
</protein>
<dbReference type="EMBL" id="SDMP01000020">
    <property type="protein sequence ID" value="RYQ86062.1"/>
    <property type="molecule type" value="Genomic_DNA"/>
</dbReference>
<keyword evidence="3" id="KW-1185">Reference proteome</keyword>
<dbReference type="Proteomes" id="UP000289738">
    <property type="component" value="Chromosome B10"/>
</dbReference>
<dbReference type="AlphaFoldDB" id="A0A444X8S3"/>
<dbReference type="Gramene" id="arahy.Tifrunner.gnm2.ann2.Ah20g449300.1">
    <property type="protein sequence ID" value="arahy.Tifrunner.gnm2.ann2.Ah20g449300.1-CDS-1"/>
    <property type="gene ID" value="arahy.Tifrunner.gnm2.ann2.Ah20g449300"/>
</dbReference>
<proteinExistence type="predicted"/>
<feature type="chain" id="PRO_5019530013" evidence="1">
    <location>
        <begin position="25"/>
        <end position="103"/>
    </location>
</feature>
<organism evidence="2 3">
    <name type="scientific">Arachis hypogaea</name>
    <name type="common">Peanut</name>
    <dbReference type="NCBI Taxonomy" id="3818"/>
    <lineage>
        <taxon>Eukaryota</taxon>
        <taxon>Viridiplantae</taxon>
        <taxon>Streptophyta</taxon>
        <taxon>Embryophyta</taxon>
        <taxon>Tracheophyta</taxon>
        <taxon>Spermatophyta</taxon>
        <taxon>Magnoliopsida</taxon>
        <taxon>eudicotyledons</taxon>
        <taxon>Gunneridae</taxon>
        <taxon>Pentapetalae</taxon>
        <taxon>rosids</taxon>
        <taxon>fabids</taxon>
        <taxon>Fabales</taxon>
        <taxon>Fabaceae</taxon>
        <taxon>Papilionoideae</taxon>
        <taxon>50 kb inversion clade</taxon>
        <taxon>dalbergioids sensu lato</taxon>
        <taxon>Dalbergieae</taxon>
        <taxon>Pterocarpus clade</taxon>
        <taxon>Arachis</taxon>
    </lineage>
</organism>
<name>A0A444X8S3_ARAHY</name>
<feature type="signal peptide" evidence="1">
    <location>
        <begin position="1"/>
        <end position="24"/>
    </location>
</feature>
<reference evidence="2 3" key="1">
    <citation type="submission" date="2019-01" db="EMBL/GenBank/DDBJ databases">
        <title>Sequencing of cultivated peanut Arachis hypogaea provides insights into genome evolution and oil improvement.</title>
        <authorList>
            <person name="Chen X."/>
        </authorList>
    </citation>
    <scope>NUCLEOTIDE SEQUENCE [LARGE SCALE GENOMIC DNA]</scope>
    <source>
        <strain evidence="3">cv. Fuhuasheng</strain>
        <tissue evidence="2">Leaves</tissue>
    </source>
</reference>